<accession>A0AA39XNA1</accession>
<reference evidence="2" key="1">
    <citation type="submission" date="2023-06" db="EMBL/GenBank/DDBJ databases">
        <title>Genome-scale phylogeny and comparative genomics of the fungal order Sordariales.</title>
        <authorList>
            <consortium name="Lawrence Berkeley National Laboratory"/>
            <person name="Hensen N."/>
            <person name="Bonometti L."/>
            <person name="Westerberg I."/>
            <person name="Brannstrom I.O."/>
            <person name="Guillou S."/>
            <person name="Cros-Aarteil S."/>
            <person name="Calhoun S."/>
            <person name="Haridas S."/>
            <person name="Kuo A."/>
            <person name="Mondo S."/>
            <person name="Pangilinan J."/>
            <person name="Riley R."/>
            <person name="LaButti K."/>
            <person name="Andreopoulos B."/>
            <person name="Lipzen A."/>
            <person name="Chen C."/>
            <person name="Yanf M."/>
            <person name="Daum C."/>
            <person name="Ng V."/>
            <person name="Clum A."/>
            <person name="Steindorff A."/>
            <person name="Ohm R."/>
            <person name="Martin F."/>
            <person name="Silar P."/>
            <person name="Natvig D."/>
            <person name="Lalanne C."/>
            <person name="Gautier V."/>
            <person name="Ament-velasquez S.L."/>
            <person name="Kruys A."/>
            <person name="Hutchinson M.I."/>
            <person name="Powell A.J."/>
            <person name="Barry K."/>
            <person name="Miller A.N."/>
            <person name="Grigoriev I.V."/>
            <person name="Debuchy R."/>
            <person name="Gladieux P."/>
            <person name="Thoren M.H."/>
            <person name="Johannesson H."/>
        </authorList>
    </citation>
    <scope>NUCLEOTIDE SEQUENCE</scope>
    <source>
        <strain evidence="2">SMH3391-2</strain>
    </source>
</reference>
<gene>
    <name evidence="2" type="ORF">B0T17DRAFT_482682</name>
</gene>
<dbReference type="AlphaFoldDB" id="A0AA39XNA1"/>
<name>A0AA39XNA1_9PEZI</name>
<dbReference type="InterPro" id="IPR052973">
    <property type="entry name" value="Fungal_sec-metab_reg_TF"/>
</dbReference>
<sequence length="574" mass="65913">MPVFRRHELERPWVQVLQVHGKEIPVKAECQDESDCDEHDIVLVTPLNGSYDDLDPELETQSHVSITTIPLTVSANLQREGSTSAMDRKRRSRFDENSRKETCDTRNIGACMRCHIQRIRCKPNPDNPEDPFMPCRSCMNVSKSSKKTIHKMPCLRYKFTTMTIYRAGGLNLTERFSHTQVMDVSDHADNVIRTIEMTQGLCRIPIKLEVRRFKPWKTDVCFRRWIDNGVAKRQDLPPFCLADIEKTAIEFKQYIFDNALCGLAEAAKDSADIVKETFAKIVEQCSPPCDATKCDDKKSAEEARKEKEQRDFLQQAVRLWFAIRHGTGSSWICGSEKLGMDEVNSPNYPLSGRVSLPRMIIAQFDSIRHERVYKWLAPKVLKLYESFLTSNNMEAWFTVYLATFLLLHEVACTSQDRRRFAIANSLDTETRYGPISGQDGSLTSFVEQVQHGGVVLLAYWQYYKRCDLMNYDWSNPEKSPLKFLKPDQVQFIKGTVEALQDKCTLPAQCCETRILTFYIIVDSIPKTGSDGAWEHELFWISKMFELVPSKDSMWSPPEAFTTTKPSVGRDARVS</sequence>
<dbReference type="EMBL" id="JAULSR010000001">
    <property type="protein sequence ID" value="KAK0636402.1"/>
    <property type="molecule type" value="Genomic_DNA"/>
</dbReference>
<comment type="caution">
    <text evidence="2">The sequence shown here is derived from an EMBL/GenBank/DDBJ whole genome shotgun (WGS) entry which is preliminary data.</text>
</comment>
<keyword evidence="3" id="KW-1185">Reference proteome</keyword>
<dbReference type="PANTHER" id="PTHR35392">
    <property type="entry name" value="ZN(II)2CYS6 TRANSCRIPTION FACTOR (EUROFUNG)-RELATED-RELATED"/>
    <property type="match status" value="1"/>
</dbReference>
<evidence type="ECO:0000313" key="2">
    <source>
        <dbReference type="EMBL" id="KAK0636402.1"/>
    </source>
</evidence>
<organism evidence="2 3">
    <name type="scientific">Bombardia bombarda</name>
    <dbReference type="NCBI Taxonomy" id="252184"/>
    <lineage>
        <taxon>Eukaryota</taxon>
        <taxon>Fungi</taxon>
        <taxon>Dikarya</taxon>
        <taxon>Ascomycota</taxon>
        <taxon>Pezizomycotina</taxon>
        <taxon>Sordariomycetes</taxon>
        <taxon>Sordariomycetidae</taxon>
        <taxon>Sordariales</taxon>
        <taxon>Lasiosphaeriaceae</taxon>
        <taxon>Bombardia</taxon>
    </lineage>
</organism>
<dbReference type="Proteomes" id="UP001174934">
    <property type="component" value="Unassembled WGS sequence"/>
</dbReference>
<evidence type="ECO:0008006" key="4">
    <source>
        <dbReference type="Google" id="ProtNLM"/>
    </source>
</evidence>
<evidence type="ECO:0000313" key="3">
    <source>
        <dbReference type="Proteomes" id="UP001174934"/>
    </source>
</evidence>
<evidence type="ECO:0000256" key="1">
    <source>
        <dbReference type="SAM" id="MobiDB-lite"/>
    </source>
</evidence>
<dbReference type="PANTHER" id="PTHR35392:SF3">
    <property type="entry name" value="ZN(2)-C6 FUNGAL-TYPE DOMAIN-CONTAINING PROTEIN"/>
    <property type="match status" value="1"/>
</dbReference>
<proteinExistence type="predicted"/>
<feature type="region of interest" description="Disordered" evidence="1">
    <location>
        <begin position="78"/>
        <end position="98"/>
    </location>
</feature>
<protein>
    <recommendedName>
        <fullName evidence="4">Zn(2)-C6 fungal-type domain-containing protein</fullName>
    </recommendedName>
</protein>